<proteinExistence type="predicted"/>
<dbReference type="Proteomes" id="UP001174909">
    <property type="component" value="Unassembled WGS sequence"/>
</dbReference>
<reference evidence="2" key="1">
    <citation type="submission" date="2023-03" db="EMBL/GenBank/DDBJ databases">
        <authorList>
            <person name="Steffen K."/>
            <person name="Cardenas P."/>
        </authorList>
    </citation>
    <scope>NUCLEOTIDE SEQUENCE</scope>
</reference>
<comment type="caution">
    <text evidence="2">The sequence shown here is derived from an EMBL/GenBank/DDBJ whole genome shotgun (WGS) entry which is preliminary data.</text>
</comment>
<dbReference type="EMBL" id="CASHTH010004099">
    <property type="protein sequence ID" value="CAI8053533.1"/>
    <property type="molecule type" value="Genomic_DNA"/>
</dbReference>
<accession>A0AA35TS99</accession>
<dbReference type="AlphaFoldDB" id="A0AA35TS99"/>
<dbReference type="EMBL" id="CASHTH010002892">
    <property type="protein sequence ID" value="CAI8036737.1"/>
    <property type="molecule type" value="Genomic_DNA"/>
</dbReference>
<gene>
    <name evidence="1" type="ORF">GBAR_LOCUS20581</name>
    <name evidence="2" type="ORF">GBAR_LOCUS29271</name>
</gene>
<organism evidence="2 3">
    <name type="scientific">Geodia barretti</name>
    <name type="common">Barrett's horny sponge</name>
    <dbReference type="NCBI Taxonomy" id="519541"/>
    <lineage>
        <taxon>Eukaryota</taxon>
        <taxon>Metazoa</taxon>
        <taxon>Porifera</taxon>
        <taxon>Demospongiae</taxon>
        <taxon>Heteroscleromorpha</taxon>
        <taxon>Tetractinellida</taxon>
        <taxon>Astrophorina</taxon>
        <taxon>Geodiidae</taxon>
        <taxon>Geodia</taxon>
    </lineage>
</organism>
<name>A0AA35TS99_GEOBA</name>
<evidence type="ECO:0000313" key="1">
    <source>
        <dbReference type="EMBL" id="CAI8036737.1"/>
    </source>
</evidence>
<protein>
    <submittedName>
        <fullName evidence="2">Uncharacterized protein</fullName>
    </submittedName>
</protein>
<sequence>MPRSIDWKIGERRRINRDPEYRTLTIEGVRELLSTGDEEDRRVAHSIARGLLELEFDTDVELLEQLQQPISA</sequence>
<evidence type="ECO:0000313" key="2">
    <source>
        <dbReference type="EMBL" id="CAI8053533.1"/>
    </source>
</evidence>
<evidence type="ECO:0000313" key="3">
    <source>
        <dbReference type="Proteomes" id="UP001174909"/>
    </source>
</evidence>
<keyword evidence="3" id="KW-1185">Reference proteome</keyword>